<evidence type="ECO:0000313" key="1">
    <source>
        <dbReference type="EMBL" id="CAG7723204.1"/>
    </source>
</evidence>
<proteinExistence type="predicted"/>
<dbReference type="PANTHER" id="PTHR47331:SF5">
    <property type="entry name" value="RIBONUCLEASE H"/>
    <property type="match status" value="1"/>
</dbReference>
<dbReference type="Pfam" id="PF03564">
    <property type="entry name" value="DUF1759"/>
    <property type="match status" value="1"/>
</dbReference>
<keyword evidence="2" id="KW-1185">Reference proteome</keyword>
<feature type="non-terminal residue" evidence="1">
    <location>
        <position position="1"/>
    </location>
</feature>
<dbReference type="InterPro" id="IPR005312">
    <property type="entry name" value="DUF1759"/>
</dbReference>
<dbReference type="OrthoDB" id="5984724at2759"/>
<dbReference type="Proteomes" id="UP000708208">
    <property type="component" value="Unassembled WGS sequence"/>
</dbReference>
<reference evidence="1" key="1">
    <citation type="submission" date="2021-06" db="EMBL/GenBank/DDBJ databases">
        <authorList>
            <person name="Hodson N. C."/>
            <person name="Mongue J. A."/>
            <person name="Jaron S. K."/>
        </authorList>
    </citation>
    <scope>NUCLEOTIDE SEQUENCE</scope>
</reference>
<name>A0A8J2KC43_9HEXA</name>
<accession>A0A8J2KC43</accession>
<organism evidence="1 2">
    <name type="scientific">Allacma fusca</name>
    <dbReference type="NCBI Taxonomy" id="39272"/>
    <lineage>
        <taxon>Eukaryota</taxon>
        <taxon>Metazoa</taxon>
        <taxon>Ecdysozoa</taxon>
        <taxon>Arthropoda</taxon>
        <taxon>Hexapoda</taxon>
        <taxon>Collembola</taxon>
        <taxon>Symphypleona</taxon>
        <taxon>Sminthuridae</taxon>
        <taxon>Allacma</taxon>
    </lineage>
</organism>
<comment type="caution">
    <text evidence="1">The sequence shown here is derived from an EMBL/GenBank/DDBJ whole genome shotgun (WGS) entry which is preliminary data.</text>
</comment>
<protein>
    <recommendedName>
        <fullName evidence="3">Peptidase aspartic putative domain-containing protein</fullName>
    </recommendedName>
</protein>
<dbReference type="AlphaFoldDB" id="A0A8J2KC43"/>
<evidence type="ECO:0008006" key="3">
    <source>
        <dbReference type="Google" id="ProtNLM"/>
    </source>
</evidence>
<gene>
    <name evidence="1" type="ORF">AFUS01_LOCUS12303</name>
</gene>
<dbReference type="EMBL" id="CAJVCH010096496">
    <property type="protein sequence ID" value="CAG7723204.1"/>
    <property type="molecule type" value="Genomic_DNA"/>
</dbReference>
<evidence type="ECO:0000313" key="2">
    <source>
        <dbReference type="Proteomes" id="UP000708208"/>
    </source>
</evidence>
<dbReference type="PANTHER" id="PTHR47331">
    <property type="entry name" value="PHD-TYPE DOMAIN-CONTAINING PROTEIN"/>
    <property type="match status" value="1"/>
</dbReference>
<sequence>MEEFIKRRSYIKTRLTRAKNKLENQETPLDRVMCEMLDEQLQELRLDLNSCADDIMTTCDDNDAEDHEEVFNEMFDKFNSMKYTLKVMLESFNDPKANIDGAVTSKGPRIHTNSDAVKLPKLELPSFAGNYVDWTAFADLFRASVHSQSLSGAQKLQYLKGALRGEALQLIQGYSISDANYLEAWNVLQRRYQNNREIVRSIINKFIRQPFLKEKNAIGLRSLLDPSTSCILALRTMGYTAAVEEDNYWISFLLMERLDEESRELWETKIGRNNMPKWSELIEFLDERRVNAYVIPKITCMLPKQEVKEAEIVHLKHVTLADPLLCKTGVIDVLLGAEVFFDILRNGRITGPKGCPVGQQSVWGFIVVGKCVSQAIPSTISIHHAEIDASMEKFWQIEEIPSKKFFSLEDQKCENHFKSTHTRAEDGRYVVRLPFREECAELGTSINLAEKRLRMMERRLGSNPDLKAQNVKFMNEYLSLGHMEQISDAEVKKASHEVYYLPHHP</sequence>